<dbReference type="Gene3D" id="3.40.50.12110">
    <property type="match status" value="1"/>
</dbReference>
<evidence type="ECO:0008006" key="3">
    <source>
        <dbReference type="Google" id="ProtNLM"/>
    </source>
</evidence>
<reference evidence="1 2" key="1">
    <citation type="submission" date="2010-01" db="EMBL/GenBank/DDBJ databases">
        <authorList>
            <person name="Weinstock G."/>
            <person name="Sodergren E."/>
            <person name="Clifton S."/>
            <person name="Fulton L."/>
            <person name="Fulton B."/>
            <person name="Courtney L."/>
            <person name="Fronick C."/>
            <person name="Harrison M."/>
            <person name="Strong C."/>
            <person name="Farmer C."/>
            <person name="Delahaunty K."/>
            <person name="Markovic C."/>
            <person name="Hall O."/>
            <person name="Minx P."/>
            <person name="Tomlinson C."/>
            <person name="Mitreva M."/>
            <person name="Nelson J."/>
            <person name="Hou S."/>
            <person name="Wollam A."/>
            <person name="Pepin K.H."/>
            <person name="Johnson M."/>
            <person name="Bhonagiri V."/>
            <person name="Nash W.E."/>
            <person name="Warren W."/>
            <person name="Chinwalla A."/>
            <person name="Mardis E.R."/>
            <person name="Wilson R.K."/>
        </authorList>
    </citation>
    <scope>NUCLEOTIDE SEQUENCE [LARGE SCALE GENOMIC DNA]</scope>
    <source>
        <strain evidence="1 2">DSM 13479</strain>
    </source>
</reference>
<proteinExistence type="predicted"/>
<dbReference type="GO" id="GO:1904047">
    <property type="term" value="F:S-adenosyl-L-methionine binding"/>
    <property type="evidence" value="ECO:0007669"/>
    <property type="project" value="TreeGrafter"/>
</dbReference>
<protein>
    <recommendedName>
        <fullName evidence="3">Spore photoproduct lyase</fullName>
    </recommendedName>
</protein>
<dbReference type="HOGENOM" id="CLU_057301_0_0_9"/>
<dbReference type="PANTHER" id="PTHR37822:SF2">
    <property type="entry name" value="SPORE PHOTOPRODUCT LYASE"/>
    <property type="match status" value="1"/>
</dbReference>
<dbReference type="GO" id="GO:0051539">
    <property type="term" value="F:4 iron, 4 sulfur cluster binding"/>
    <property type="evidence" value="ECO:0007669"/>
    <property type="project" value="TreeGrafter"/>
</dbReference>
<dbReference type="Gene3D" id="3.80.30.30">
    <property type="match status" value="1"/>
</dbReference>
<dbReference type="Proteomes" id="UP000004968">
    <property type="component" value="Unassembled WGS sequence"/>
</dbReference>
<sequence length="332" mass="38833">MQHFYEVYYEPDIVNYQLGRELREQFKNLPWIPIESHNRIPEMQEKPNKEFGRMKRNLIIGTRKTHKYVENHKVSDYLVPYTSSGCSAMCLYCYLVCNYNKCSYLRLFVNREQMMDRLIKVSMNGETGKTFEIGSNSDLVLENTITGNLEWTITQFAQRGRGHITFPTKFHMVEPLLDLDHRGKAIFRMSVNPQSMISRIELGTSSLMKRIDAVNRMCDAGYPCGLLIAPVIIMEGWKEEYRTLLQTLRDHLSPKMKREMFLEVILMTYSFVHRAINGEAFPAAPELYDKELMTGRGRGKYCYRPEVRADAEQYLREEIKKALGDVEILYIA</sequence>
<name>D3AT56_9FIRM</name>
<dbReference type="GO" id="GO:0003913">
    <property type="term" value="F:DNA photolyase activity"/>
    <property type="evidence" value="ECO:0007669"/>
    <property type="project" value="TreeGrafter"/>
</dbReference>
<organism evidence="1 2">
    <name type="scientific">Hungatella hathewayi DSM 13479</name>
    <dbReference type="NCBI Taxonomy" id="566550"/>
    <lineage>
        <taxon>Bacteria</taxon>
        <taxon>Bacillati</taxon>
        <taxon>Bacillota</taxon>
        <taxon>Clostridia</taxon>
        <taxon>Lachnospirales</taxon>
        <taxon>Lachnospiraceae</taxon>
        <taxon>Hungatella</taxon>
    </lineage>
</organism>
<accession>D3AT56</accession>
<evidence type="ECO:0000313" key="1">
    <source>
        <dbReference type="EMBL" id="EFC95000.1"/>
    </source>
</evidence>
<evidence type="ECO:0000313" key="2">
    <source>
        <dbReference type="Proteomes" id="UP000004968"/>
    </source>
</evidence>
<dbReference type="Pfam" id="PF20903">
    <property type="entry name" value="SPL"/>
    <property type="match status" value="1"/>
</dbReference>
<dbReference type="GO" id="GO:0042601">
    <property type="term" value="C:endospore-forming forespore"/>
    <property type="evidence" value="ECO:0007669"/>
    <property type="project" value="TreeGrafter"/>
</dbReference>
<dbReference type="AlphaFoldDB" id="D3AT56"/>
<dbReference type="EMBL" id="ACIO01000860">
    <property type="protein sequence ID" value="EFC95000.1"/>
    <property type="molecule type" value="Genomic_DNA"/>
</dbReference>
<comment type="caution">
    <text evidence="1">The sequence shown here is derived from an EMBL/GenBank/DDBJ whole genome shotgun (WGS) entry which is preliminary data.</text>
</comment>
<dbReference type="PANTHER" id="PTHR37822">
    <property type="entry name" value="SPORE PHOTOPRODUCT LYASE-RELATED"/>
    <property type="match status" value="1"/>
</dbReference>
<dbReference type="GeneID" id="93148500"/>
<gene>
    <name evidence="1" type="ORF">CLOSTHATH_06815</name>
</gene>
<dbReference type="RefSeq" id="WP_006777220.1">
    <property type="nucleotide sequence ID" value="NZ_GG667897.1"/>
</dbReference>
<dbReference type="InterPro" id="IPR049539">
    <property type="entry name" value="SPL"/>
</dbReference>